<sequence length="421" mass="47767">MANLCLVEVWEELWRGNNELKKYCRVHDLLHDFAMYICKENKCAFDAQHAFTKGSSPERSGDWYRILLPKKNIPDDVMAHSRPAGSGPRLLHTLSLYGNDINNIPANMFLNMRALRVLDLSSNNISTMPDCVGEMKLLKVLNISNTGLGVVPKCVRRLKSLRFLDASGSKLPGISKFSSLRVLRSSSALRIPFQNDECLSLEDVSNMINLQEIGIRFDDESQWKSIEGGILGHLVKMQHFTLFNSMQMGSDLPVFPENLKAMADLEKLEIAYFAVTSCLCSFANLRELRLISCQWSNYPEFEKLPNLVSFYLNGNVGCTELPKAFGKSSGFPKLRFLAINYFYQLEAFPELEDGAMPCLELIILWGCDELKKVPEGLELLKSLKEFSYFNTGTSELRERLKEGGQDWNIIKARNPHMIIRG</sequence>
<evidence type="ECO:0000256" key="1">
    <source>
        <dbReference type="ARBA" id="ARBA00022614"/>
    </source>
</evidence>
<keyword evidence="5" id="KW-1185">Reference proteome</keyword>
<keyword evidence="1" id="KW-0433">Leucine-rich repeat</keyword>
<evidence type="ECO:0000313" key="4">
    <source>
        <dbReference type="EMBL" id="KAH9328303.1"/>
    </source>
</evidence>
<dbReference type="PANTHER" id="PTHR47186">
    <property type="entry name" value="LEUCINE-RICH REPEAT-CONTAINING PROTEIN 57"/>
    <property type="match status" value="1"/>
</dbReference>
<name>A0AA38GU20_TAXCH</name>
<dbReference type="InterPro" id="IPR003591">
    <property type="entry name" value="Leu-rich_rpt_typical-subtyp"/>
</dbReference>
<organism evidence="4 5">
    <name type="scientific">Taxus chinensis</name>
    <name type="common">Chinese yew</name>
    <name type="synonym">Taxus wallichiana var. chinensis</name>
    <dbReference type="NCBI Taxonomy" id="29808"/>
    <lineage>
        <taxon>Eukaryota</taxon>
        <taxon>Viridiplantae</taxon>
        <taxon>Streptophyta</taxon>
        <taxon>Embryophyta</taxon>
        <taxon>Tracheophyta</taxon>
        <taxon>Spermatophyta</taxon>
        <taxon>Pinopsida</taxon>
        <taxon>Pinidae</taxon>
        <taxon>Conifers II</taxon>
        <taxon>Cupressales</taxon>
        <taxon>Taxaceae</taxon>
        <taxon>Taxus</taxon>
    </lineage>
</organism>
<dbReference type="SMART" id="SM00369">
    <property type="entry name" value="LRR_TYP"/>
    <property type="match status" value="2"/>
</dbReference>
<keyword evidence="2" id="KW-0677">Repeat</keyword>
<evidence type="ECO:0000313" key="5">
    <source>
        <dbReference type="Proteomes" id="UP000824469"/>
    </source>
</evidence>
<proteinExistence type="predicted"/>
<evidence type="ECO:0000259" key="3">
    <source>
        <dbReference type="Pfam" id="PF23598"/>
    </source>
</evidence>
<dbReference type="EMBL" id="JAHRHJ020000001">
    <property type="protein sequence ID" value="KAH9328303.1"/>
    <property type="molecule type" value="Genomic_DNA"/>
</dbReference>
<reference evidence="4 5" key="1">
    <citation type="journal article" date="2021" name="Nat. Plants">
        <title>The Taxus genome provides insights into paclitaxel biosynthesis.</title>
        <authorList>
            <person name="Xiong X."/>
            <person name="Gou J."/>
            <person name="Liao Q."/>
            <person name="Li Y."/>
            <person name="Zhou Q."/>
            <person name="Bi G."/>
            <person name="Li C."/>
            <person name="Du R."/>
            <person name="Wang X."/>
            <person name="Sun T."/>
            <person name="Guo L."/>
            <person name="Liang H."/>
            <person name="Lu P."/>
            <person name="Wu Y."/>
            <person name="Zhang Z."/>
            <person name="Ro D.K."/>
            <person name="Shang Y."/>
            <person name="Huang S."/>
            <person name="Yan J."/>
        </authorList>
    </citation>
    <scope>NUCLEOTIDE SEQUENCE [LARGE SCALE GENOMIC DNA]</scope>
    <source>
        <strain evidence="4">Ta-2019</strain>
    </source>
</reference>
<evidence type="ECO:0000256" key="2">
    <source>
        <dbReference type="ARBA" id="ARBA00022737"/>
    </source>
</evidence>
<dbReference type="SUPFAM" id="SSF52058">
    <property type="entry name" value="L domain-like"/>
    <property type="match status" value="1"/>
</dbReference>
<comment type="caution">
    <text evidence="4">The sequence shown here is derived from an EMBL/GenBank/DDBJ whole genome shotgun (WGS) entry which is preliminary data.</text>
</comment>
<dbReference type="Proteomes" id="UP000824469">
    <property type="component" value="Unassembled WGS sequence"/>
</dbReference>
<dbReference type="InterPro" id="IPR032675">
    <property type="entry name" value="LRR_dom_sf"/>
</dbReference>
<dbReference type="InterPro" id="IPR055414">
    <property type="entry name" value="LRR_R13L4/SHOC2-like"/>
</dbReference>
<dbReference type="Pfam" id="PF23598">
    <property type="entry name" value="LRR_14"/>
    <property type="match status" value="1"/>
</dbReference>
<protein>
    <recommendedName>
        <fullName evidence="3">Disease resistance R13L4/SHOC-2-like LRR domain-containing protein</fullName>
    </recommendedName>
</protein>
<dbReference type="PANTHER" id="PTHR47186:SF20">
    <property type="entry name" value="DISEASE RESISTANCE PROTEIN RPS5-LIKE"/>
    <property type="match status" value="1"/>
</dbReference>
<dbReference type="Gene3D" id="3.80.10.10">
    <property type="entry name" value="Ribonuclease Inhibitor"/>
    <property type="match status" value="2"/>
</dbReference>
<dbReference type="OMA" id="HGMYNAS"/>
<gene>
    <name evidence="4" type="ORF">KI387_000411</name>
</gene>
<accession>A0AA38GU20</accession>
<dbReference type="InterPro" id="IPR001611">
    <property type="entry name" value="Leu-rich_rpt"/>
</dbReference>
<feature type="domain" description="Disease resistance R13L4/SHOC-2-like LRR" evidence="3">
    <location>
        <begin position="90"/>
        <end position="388"/>
    </location>
</feature>
<dbReference type="PROSITE" id="PS51450">
    <property type="entry name" value="LRR"/>
    <property type="match status" value="2"/>
</dbReference>
<dbReference type="AlphaFoldDB" id="A0AA38GU20"/>